<protein>
    <submittedName>
        <fullName evidence="1">Hemagglutinin superfamily</fullName>
    </submittedName>
</protein>
<feature type="non-terminal residue" evidence="1">
    <location>
        <position position="1"/>
    </location>
</feature>
<sequence>VKDGAVTATSKDAINGSQLFKTKEELINKGMKFGGDSGNVINKKLGEQVNVKGGITEASKLTAEDNIGVVSDGSNDLKVRLAKDLKGLN</sequence>
<accession>W1XM24</accession>
<reference evidence="1" key="1">
    <citation type="submission" date="2013-12" db="EMBL/GenBank/DDBJ databases">
        <title>A Varibaculum cambriense genome reconstructed from a premature infant gut community with otherwise low bacterial novelty that shifts toward anaerobic metabolism during the third week of life.</title>
        <authorList>
            <person name="Brown C.T."/>
            <person name="Sharon I."/>
            <person name="Thomas B.C."/>
            <person name="Castelle C.J."/>
            <person name="Morowitz M.J."/>
            <person name="Banfield J.F."/>
        </authorList>
    </citation>
    <scope>NUCLEOTIDE SEQUENCE</scope>
</reference>
<gene>
    <name evidence="1" type="ORF">Q604_UNBC14217G0001</name>
</gene>
<comment type="caution">
    <text evidence="1">The sequence shown here is derived from an EMBL/GenBank/DDBJ whole genome shotgun (WGS) entry which is preliminary data.</text>
</comment>
<organism evidence="1">
    <name type="scientific">human gut metagenome</name>
    <dbReference type="NCBI Taxonomy" id="408170"/>
    <lineage>
        <taxon>unclassified sequences</taxon>
        <taxon>metagenomes</taxon>
        <taxon>organismal metagenomes</taxon>
    </lineage>
</organism>
<feature type="non-terminal residue" evidence="1">
    <location>
        <position position="89"/>
    </location>
</feature>
<evidence type="ECO:0000313" key="1">
    <source>
        <dbReference type="EMBL" id="ETJ31282.1"/>
    </source>
</evidence>
<proteinExistence type="predicted"/>
<dbReference type="EMBL" id="AZMM01014217">
    <property type="protein sequence ID" value="ETJ31282.1"/>
    <property type="molecule type" value="Genomic_DNA"/>
</dbReference>
<name>W1XM24_9ZZZZ</name>
<dbReference type="Gene3D" id="1.20.5.170">
    <property type="match status" value="1"/>
</dbReference>
<dbReference type="AlphaFoldDB" id="W1XM24"/>